<evidence type="ECO:0000313" key="4">
    <source>
        <dbReference type="Proteomes" id="UP001595665"/>
    </source>
</evidence>
<feature type="transmembrane region" description="Helical" evidence="1">
    <location>
        <begin position="296"/>
        <end position="315"/>
    </location>
</feature>
<proteinExistence type="predicted"/>
<sequence>MAASSPPLARPLSLYLDCCRLLAALLVVVSHYGPFGVITRGADAWVPDLGREAVMVFFVLSGFVIAYTTEQKNQSLRAYCLARCTRIYSVALPVLLLSFLGAGLLVALGEADTERFYQLAKPWLYLPLHLLFMGELWTISETPPLLAPYWSLGFEVWYYVLFGALFYLRGRRRLVVGGSLFLLLGPKLWLLLPVWASGVLLYRWQKTHTLARRPALLGWLATLVLLAAFKLSGLDTGLRELARATWPFPAVPLKSADRYLADYLVCLLVLANFWCARHAGFTRLLRFERPIRALSAYTFTLYLVHALVIGLWLGLYAHDPASGADVALLSVLIVLATWGLGQLTEHRRHWFQAGFERLAARVRPAPARW</sequence>
<dbReference type="Proteomes" id="UP001595665">
    <property type="component" value="Unassembled WGS sequence"/>
</dbReference>
<accession>A0ABV7PJE7</accession>
<feature type="transmembrane region" description="Helical" evidence="1">
    <location>
        <begin position="146"/>
        <end position="168"/>
    </location>
</feature>
<dbReference type="EMBL" id="JBHRVV010000001">
    <property type="protein sequence ID" value="MFC3458652.1"/>
    <property type="molecule type" value="Genomic_DNA"/>
</dbReference>
<dbReference type="GO" id="GO:0016746">
    <property type="term" value="F:acyltransferase activity"/>
    <property type="evidence" value="ECO:0007669"/>
    <property type="project" value="UniProtKB-KW"/>
</dbReference>
<keyword evidence="1" id="KW-0472">Membrane</keyword>
<organism evidence="3 4">
    <name type="scientific">Massilia haematophila</name>
    <dbReference type="NCBI Taxonomy" id="457923"/>
    <lineage>
        <taxon>Bacteria</taxon>
        <taxon>Pseudomonadati</taxon>
        <taxon>Pseudomonadota</taxon>
        <taxon>Betaproteobacteria</taxon>
        <taxon>Burkholderiales</taxon>
        <taxon>Oxalobacteraceae</taxon>
        <taxon>Telluria group</taxon>
        <taxon>Massilia</taxon>
    </lineage>
</organism>
<evidence type="ECO:0000256" key="1">
    <source>
        <dbReference type="SAM" id="Phobius"/>
    </source>
</evidence>
<evidence type="ECO:0000313" key="3">
    <source>
        <dbReference type="EMBL" id="MFC3458652.1"/>
    </source>
</evidence>
<dbReference type="RefSeq" id="WP_379735112.1">
    <property type="nucleotide sequence ID" value="NZ_JBHRVV010000001.1"/>
</dbReference>
<keyword evidence="3" id="KW-0012">Acyltransferase</keyword>
<feature type="transmembrane region" description="Helical" evidence="1">
    <location>
        <begin position="321"/>
        <end position="341"/>
    </location>
</feature>
<gene>
    <name evidence="3" type="ORF">ACFOPH_10420</name>
</gene>
<keyword evidence="1" id="KW-0812">Transmembrane</keyword>
<keyword evidence="4" id="KW-1185">Reference proteome</keyword>
<protein>
    <submittedName>
        <fullName evidence="3">Acyltransferase family protein</fullName>
        <ecNumber evidence="3">2.3.-.-</ecNumber>
    </submittedName>
</protein>
<dbReference type="InterPro" id="IPR050879">
    <property type="entry name" value="Acyltransferase_3"/>
</dbReference>
<evidence type="ECO:0000259" key="2">
    <source>
        <dbReference type="Pfam" id="PF01757"/>
    </source>
</evidence>
<reference evidence="4" key="1">
    <citation type="journal article" date="2019" name="Int. J. Syst. Evol. Microbiol.">
        <title>The Global Catalogue of Microorganisms (GCM) 10K type strain sequencing project: providing services to taxonomists for standard genome sequencing and annotation.</title>
        <authorList>
            <consortium name="The Broad Institute Genomics Platform"/>
            <consortium name="The Broad Institute Genome Sequencing Center for Infectious Disease"/>
            <person name="Wu L."/>
            <person name="Ma J."/>
        </authorList>
    </citation>
    <scope>NUCLEOTIDE SEQUENCE [LARGE SCALE GENOMIC DNA]</scope>
    <source>
        <strain evidence="4">CCM 7480</strain>
    </source>
</reference>
<feature type="domain" description="Acyltransferase 3" evidence="2">
    <location>
        <begin position="15"/>
        <end position="337"/>
    </location>
</feature>
<dbReference type="InterPro" id="IPR002656">
    <property type="entry name" value="Acyl_transf_3_dom"/>
</dbReference>
<feature type="transmembrane region" description="Helical" evidence="1">
    <location>
        <begin position="12"/>
        <end position="33"/>
    </location>
</feature>
<comment type="caution">
    <text evidence="3">The sequence shown here is derived from an EMBL/GenBank/DDBJ whole genome shotgun (WGS) entry which is preliminary data.</text>
</comment>
<feature type="transmembrane region" description="Helical" evidence="1">
    <location>
        <begin position="53"/>
        <end position="69"/>
    </location>
</feature>
<feature type="transmembrane region" description="Helical" evidence="1">
    <location>
        <begin position="258"/>
        <end position="275"/>
    </location>
</feature>
<name>A0ABV7PJE7_9BURK</name>
<keyword evidence="3" id="KW-0808">Transferase</keyword>
<keyword evidence="1" id="KW-1133">Transmembrane helix</keyword>
<feature type="transmembrane region" description="Helical" evidence="1">
    <location>
        <begin position="90"/>
        <end position="111"/>
    </location>
</feature>
<dbReference type="PANTHER" id="PTHR23028:SF53">
    <property type="entry name" value="ACYL_TRANSF_3 DOMAIN-CONTAINING PROTEIN"/>
    <property type="match status" value="1"/>
</dbReference>
<dbReference type="Pfam" id="PF01757">
    <property type="entry name" value="Acyl_transf_3"/>
    <property type="match status" value="1"/>
</dbReference>
<dbReference type="PANTHER" id="PTHR23028">
    <property type="entry name" value="ACETYLTRANSFERASE"/>
    <property type="match status" value="1"/>
</dbReference>
<dbReference type="EC" id="2.3.-.-" evidence="3"/>